<evidence type="ECO:0000313" key="2">
    <source>
        <dbReference type="Proteomes" id="UP000436822"/>
    </source>
</evidence>
<keyword evidence="2" id="KW-1185">Reference proteome</keyword>
<proteinExistence type="predicted"/>
<dbReference type="AlphaFoldDB" id="A0A6N6JM01"/>
<evidence type="ECO:0000313" key="1">
    <source>
        <dbReference type="EMBL" id="GFE66222.1"/>
    </source>
</evidence>
<comment type="caution">
    <text evidence="1">The sequence shown here is derived from an EMBL/GenBank/DDBJ whole genome shotgun (WGS) entry which is preliminary data.</text>
</comment>
<dbReference type="Proteomes" id="UP000436822">
    <property type="component" value="Unassembled WGS sequence"/>
</dbReference>
<sequence length="301" mass="33769">MFSGALNQTACKNLFNPSFAQREGGFDIAFRALPANGEKPFHAFFQRIDTSGQLDGDLVDLSTRFQTELGYPVADPKICTLDNETWLTFNTGHFQRPNNIYLVRLSPEPSQLYRVDYFERRNIEKNWAFFLRDGVLHALYDLDPLTVLRESNRRDGVISFERLQARNLSGEGPDPKASKTPKLTIGTQLAGIGSSPDSYVLVAHRRFYWRGKRIYLGKPVRFDAGRDGFSVRFSPDVWAHSLSALAGSKPKHNPNLLSCTYFSGIMVSNDHATLGYGVNDVGHSIAQIPLSRWPKAHSSAI</sequence>
<accession>A0A6N6JM01</accession>
<organism evidence="1 2">
    <name type="scientific">Litoreibacter roseus</name>
    <dbReference type="NCBI Taxonomy" id="2601869"/>
    <lineage>
        <taxon>Bacteria</taxon>
        <taxon>Pseudomonadati</taxon>
        <taxon>Pseudomonadota</taxon>
        <taxon>Alphaproteobacteria</taxon>
        <taxon>Rhodobacterales</taxon>
        <taxon>Roseobacteraceae</taxon>
        <taxon>Litoreibacter</taxon>
    </lineage>
</organism>
<name>A0A6N6JM01_9RHOB</name>
<protein>
    <submittedName>
        <fullName evidence="1">Uncharacterized protein</fullName>
    </submittedName>
</protein>
<reference evidence="1 2" key="1">
    <citation type="submission" date="2019-12" db="EMBL/GenBank/DDBJ databases">
        <title>Litoreibacter badius sp. nov., a novel bacteriochlorophyll a-containing bacterium in the genus Litoreibacter.</title>
        <authorList>
            <person name="Kanamuro M."/>
            <person name="Takabe Y."/>
            <person name="Mori K."/>
            <person name="Takaichi S."/>
            <person name="Hanada S."/>
        </authorList>
    </citation>
    <scope>NUCLEOTIDE SEQUENCE [LARGE SCALE GENOMIC DNA]</scope>
    <source>
        <strain evidence="1 2">K6</strain>
    </source>
</reference>
<gene>
    <name evidence="1" type="ORF">KIN_32960</name>
</gene>
<dbReference type="EMBL" id="BLJE01000004">
    <property type="protein sequence ID" value="GFE66222.1"/>
    <property type="molecule type" value="Genomic_DNA"/>
</dbReference>